<keyword evidence="1" id="KW-0472">Membrane</keyword>
<keyword evidence="1" id="KW-0812">Transmembrane</keyword>
<dbReference type="InterPro" id="IPR044849">
    <property type="entry name" value="CASTOR/POLLUX/SYM8-like"/>
</dbReference>
<dbReference type="Pfam" id="PF22614">
    <property type="entry name" value="Slo-like_RCK"/>
    <property type="match status" value="1"/>
</dbReference>
<protein>
    <recommendedName>
        <fullName evidence="2">RCK N-terminal domain-containing protein</fullName>
    </recommendedName>
</protein>
<accession>A0A819G2Z2</accession>
<gene>
    <name evidence="3" type="ORF">JBS370_LOCUS19551</name>
</gene>
<evidence type="ECO:0000259" key="2">
    <source>
        <dbReference type="Pfam" id="PF22614"/>
    </source>
</evidence>
<dbReference type="PANTHER" id="PTHR31563:SF10">
    <property type="entry name" value="ION CHANNEL POLLUX-RELATED"/>
    <property type="match status" value="1"/>
</dbReference>
<evidence type="ECO:0000313" key="3">
    <source>
        <dbReference type="EMBL" id="CAF3875485.1"/>
    </source>
</evidence>
<dbReference type="InterPro" id="IPR003148">
    <property type="entry name" value="RCK_N"/>
</dbReference>
<dbReference type="Proteomes" id="UP000663836">
    <property type="component" value="Unassembled WGS sequence"/>
</dbReference>
<feature type="transmembrane region" description="Helical" evidence="1">
    <location>
        <begin position="37"/>
        <end position="62"/>
    </location>
</feature>
<reference evidence="3" key="1">
    <citation type="submission" date="2021-02" db="EMBL/GenBank/DDBJ databases">
        <authorList>
            <person name="Nowell W R."/>
        </authorList>
    </citation>
    <scope>NUCLEOTIDE SEQUENCE</scope>
</reference>
<name>A0A819G2Z2_9BILA</name>
<evidence type="ECO:0000313" key="4">
    <source>
        <dbReference type="Proteomes" id="UP000663836"/>
    </source>
</evidence>
<dbReference type="GO" id="GO:0006813">
    <property type="term" value="P:potassium ion transport"/>
    <property type="evidence" value="ECO:0007669"/>
    <property type="project" value="InterPro"/>
</dbReference>
<dbReference type="AlphaFoldDB" id="A0A819G2Z2"/>
<dbReference type="PANTHER" id="PTHR31563">
    <property type="entry name" value="ION CHANNEL POLLUX-RELATED"/>
    <property type="match status" value="1"/>
</dbReference>
<dbReference type="Gene3D" id="3.40.50.720">
    <property type="entry name" value="NAD(P)-binding Rossmann-like Domain"/>
    <property type="match status" value="1"/>
</dbReference>
<dbReference type="SUPFAM" id="SSF81324">
    <property type="entry name" value="Voltage-gated potassium channels"/>
    <property type="match status" value="1"/>
</dbReference>
<feature type="domain" description="RCK N-terminal" evidence="2">
    <location>
        <begin position="137"/>
        <end position="227"/>
    </location>
</feature>
<proteinExistence type="predicted"/>
<evidence type="ECO:0000256" key="1">
    <source>
        <dbReference type="SAM" id="Phobius"/>
    </source>
</evidence>
<organism evidence="3 4">
    <name type="scientific">Rotaria sordida</name>
    <dbReference type="NCBI Taxonomy" id="392033"/>
    <lineage>
        <taxon>Eukaryota</taxon>
        <taxon>Metazoa</taxon>
        <taxon>Spiralia</taxon>
        <taxon>Gnathifera</taxon>
        <taxon>Rotifera</taxon>
        <taxon>Eurotatoria</taxon>
        <taxon>Bdelloidea</taxon>
        <taxon>Philodinida</taxon>
        <taxon>Philodinidae</taxon>
        <taxon>Rotaria</taxon>
    </lineage>
</organism>
<sequence>MQITSTNGNISCPNNNKSLKYIGSYIKYKFDNLFTHGLIFVIPFLTIISVFIILIFSIIYYYTEGTDNYEDALWQTFTRILDPCAVADEEGLKHRIISGNVILCGLVIVAILIGAIVTFMDEKLNELKKGHTTVIEKNHTIILGWSPKICDIINELIIANESQRNPSIVILTSKDRSEIQYIIQNKINDSKNTRIIYRNGDPTSINDLNKLSLHQARSIIILPSEINNPDVRIIKTILAIRNNLRRNDINFYTFKCFVKHELKR</sequence>
<feature type="transmembrane region" description="Helical" evidence="1">
    <location>
        <begin position="96"/>
        <end position="119"/>
    </location>
</feature>
<dbReference type="EMBL" id="CAJOBD010002351">
    <property type="protein sequence ID" value="CAF3875485.1"/>
    <property type="molecule type" value="Genomic_DNA"/>
</dbReference>
<keyword evidence="1" id="KW-1133">Transmembrane helix</keyword>
<comment type="caution">
    <text evidence="3">The sequence shown here is derived from an EMBL/GenBank/DDBJ whole genome shotgun (WGS) entry which is preliminary data.</text>
</comment>